<evidence type="ECO:0000313" key="3">
    <source>
        <dbReference type="Proteomes" id="UP001418222"/>
    </source>
</evidence>
<organism evidence="2 3">
    <name type="scientific">Platanthera zijinensis</name>
    <dbReference type="NCBI Taxonomy" id="2320716"/>
    <lineage>
        <taxon>Eukaryota</taxon>
        <taxon>Viridiplantae</taxon>
        <taxon>Streptophyta</taxon>
        <taxon>Embryophyta</taxon>
        <taxon>Tracheophyta</taxon>
        <taxon>Spermatophyta</taxon>
        <taxon>Magnoliopsida</taxon>
        <taxon>Liliopsida</taxon>
        <taxon>Asparagales</taxon>
        <taxon>Orchidaceae</taxon>
        <taxon>Orchidoideae</taxon>
        <taxon>Orchideae</taxon>
        <taxon>Orchidinae</taxon>
        <taxon>Platanthera</taxon>
    </lineage>
</organism>
<sequence length="123" mass="12975">MELTERDSGQRVRERMEVELPAMEQRRPGAAGQGADGHGASPAMEMRRPWSCYEEDEVLAGATEVPGVASTAVALELSEHGGRSWRWGQGGKKEPGSAATQTSPMLFAGEIFGILSASGGSAD</sequence>
<keyword evidence="3" id="KW-1185">Reference proteome</keyword>
<gene>
    <name evidence="2" type="ORF">KSP39_PZI015899</name>
</gene>
<comment type="caution">
    <text evidence="2">The sequence shown here is derived from an EMBL/GenBank/DDBJ whole genome shotgun (WGS) entry which is preliminary data.</text>
</comment>
<reference evidence="2 3" key="1">
    <citation type="journal article" date="2022" name="Nat. Plants">
        <title>Genomes of leafy and leafless Platanthera orchids illuminate the evolution of mycoheterotrophy.</title>
        <authorList>
            <person name="Li M.H."/>
            <person name="Liu K.W."/>
            <person name="Li Z."/>
            <person name="Lu H.C."/>
            <person name="Ye Q.L."/>
            <person name="Zhang D."/>
            <person name="Wang J.Y."/>
            <person name="Li Y.F."/>
            <person name="Zhong Z.M."/>
            <person name="Liu X."/>
            <person name="Yu X."/>
            <person name="Liu D.K."/>
            <person name="Tu X.D."/>
            <person name="Liu B."/>
            <person name="Hao Y."/>
            <person name="Liao X.Y."/>
            <person name="Jiang Y.T."/>
            <person name="Sun W.H."/>
            <person name="Chen J."/>
            <person name="Chen Y.Q."/>
            <person name="Ai Y."/>
            <person name="Zhai J.W."/>
            <person name="Wu S.S."/>
            <person name="Zhou Z."/>
            <person name="Hsiao Y.Y."/>
            <person name="Wu W.L."/>
            <person name="Chen Y.Y."/>
            <person name="Lin Y.F."/>
            <person name="Hsu J.L."/>
            <person name="Li C.Y."/>
            <person name="Wang Z.W."/>
            <person name="Zhao X."/>
            <person name="Zhong W.Y."/>
            <person name="Ma X.K."/>
            <person name="Ma L."/>
            <person name="Huang J."/>
            <person name="Chen G.Z."/>
            <person name="Huang M.Z."/>
            <person name="Huang L."/>
            <person name="Peng D.H."/>
            <person name="Luo Y.B."/>
            <person name="Zou S.Q."/>
            <person name="Chen S.P."/>
            <person name="Lan S."/>
            <person name="Tsai W.C."/>
            <person name="Van de Peer Y."/>
            <person name="Liu Z.J."/>
        </authorList>
    </citation>
    <scope>NUCLEOTIDE SEQUENCE [LARGE SCALE GENOMIC DNA]</scope>
    <source>
        <strain evidence="2">Lor287</strain>
    </source>
</reference>
<feature type="region of interest" description="Disordered" evidence="1">
    <location>
        <begin position="1"/>
        <end position="43"/>
    </location>
</feature>
<evidence type="ECO:0000256" key="1">
    <source>
        <dbReference type="SAM" id="MobiDB-lite"/>
    </source>
</evidence>
<feature type="region of interest" description="Disordered" evidence="1">
    <location>
        <begin position="81"/>
        <end position="100"/>
    </location>
</feature>
<accession>A0AAP0G1Z2</accession>
<dbReference type="EMBL" id="JBBWWQ010000013">
    <property type="protein sequence ID" value="KAK8933977.1"/>
    <property type="molecule type" value="Genomic_DNA"/>
</dbReference>
<dbReference type="Proteomes" id="UP001418222">
    <property type="component" value="Unassembled WGS sequence"/>
</dbReference>
<evidence type="ECO:0000313" key="2">
    <source>
        <dbReference type="EMBL" id="KAK8933977.1"/>
    </source>
</evidence>
<feature type="compositionally biased region" description="Basic and acidic residues" evidence="1">
    <location>
        <begin position="1"/>
        <end position="18"/>
    </location>
</feature>
<protein>
    <submittedName>
        <fullName evidence="2">Uncharacterized protein</fullName>
    </submittedName>
</protein>
<dbReference type="AlphaFoldDB" id="A0AAP0G1Z2"/>
<proteinExistence type="predicted"/>
<name>A0AAP0G1Z2_9ASPA</name>